<evidence type="ECO:0000256" key="12">
    <source>
        <dbReference type="SAM" id="Phobius"/>
    </source>
</evidence>
<evidence type="ECO:0000256" key="8">
    <source>
        <dbReference type="ARBA" id="ARBA00023157"/>
    </source>
</evidence>
<dbReference type="InterPro" id="IPR001480">
    <property type="entry name" value="Bulb-type_lectin_dom"/>
</dbReference>
<keyword evidence="18" id="KW-1185">Reference proteome</keyword>
<accession>A0AA88R0C2</accession>
<feature type="transmembrane region" description="Helical" evidence="12">
    <location>
        <begin position="438"/>
        <end position="461"/>
    </location>
</feature>
<dbReference type="FunFam" id="2.90.10.30:FF:000003">
    <property type="entry name" value="Os04g0303100 protein"/>
    <property type="match status" value="2"/>
</dbReference>
<dbReference type="InterPro" id="IPR036426">
    <property type="entry name" value="Bulb-type_lectin_dom_sf"/>
</dbReference>
<dbReference type="EMBL" id="JAVXUO010002923">
    <property type="protein sequence ID" value="KAK2968290.1"/>
    <property type="molecule type" value="Genomic_DNA"/>
</dbReference>
<dbReference type="GO" id="GO:0004674">
    <property type="term" value="F:protein serine/threonine kinase activity"/>
    <property type="evidence" value="ECO:0007669"/>
    <property type="project" value="UniProtKB-EC"/>
</dbReference>
<keyword evidence="8" id="KW-1015">Disulfide bond</keyword>
<dbReference type="CDD" id="cd14066">
    <property type="entry name" value="STKc_IRAK"/>
    <property type="match status" value="2"/>
</dbReference>
<evidence type="ECO:0000256" key="13">
    <source>
        <dbReference type="SAM" id="SignalP"/>
    </source>
</evidence>
<sequence>MKASLPTFLLCSLLSFSVIQLCGAVDTIALNESISDRETLVSSDQSFELGFFSPSASRPSYRYLGIWYKNFPQIVVWVANRETPVTDSNGSLAFSNDGNLVVLNGTKSIIWSSSSSKAANAQDSVAQLLDSGNLVITQGSYSWQSFDYPSDTLLPGMKLGLNLTSGFTWNLKSWKDKSDPSPGDFTYEHHIVGLPQGFIFNGREKIFRTGIQFWSWNGIQFEGTPLFSSPVYQSTFVSNRDEFYYMFELTDRSVPTRITLEPTGKHSRYVLNTGSSEWAAMYTTPSVCEEYGKCGPNGICRVDKMPMCECVQGFVPRSQSQWDVLDWSSGCMRRTPLDCQKGEGFVTLRDLKLPDLLNFSLSKGMNHEQCREECLKNCSCTAFANSDIRNGGGGCLLWVGDLIDTREFSKTSSNQDLYLRVPSSELDSDLNKNRRRQVLIIVVISTVSGMTVLGFLIWGIVRRKKKRGKQIPSFMNHFTCGNNIPMHPYQHYRGILPVGQEIAVKRLSKGSGQGLQEFKNEIILFSKLQHRNLVRLLGCCLEGEERMLVYEYMPQKSLDCWIFDQSRRVLLSWQNRFEVAIGIAKGLLYLHQDSRLRIIHRDLKASNVLLDSELNPKISDFGIARIFGGDQIEGKTKRIIGTYGYMSPEYAIDGKFSVKSDVFSFGVLLIEIVSGKRNTRFHHPDHYHSLLGHAWLLWNEGKAIELLDACLQDTCVESQVLRCIQVGLLCIQKLPKDRPTMPSVFLMLSNEGVTLPQPKQPGFFTERASIGTDMLASQDLCVSENEATMTVLEASIIATKERIDGYDRRPGQPSANPIIDNFPLFKTLLQRIICFLVKLFRGDTRTNMNILSNAKDFYFVACSTSYGTTCLFTLLVPKHLLLPFLIMKASLPTFLLCSLLSFSVRQLCGAVDTIALNESISNTETLVSSDQSFELGFFSPSSSRPSYRYLGIWYKNFPQIVVWVANRESPVTDSNGSLAFSNDGNLVVLNGTKSIIWSSSSSKAANAQDSVAQLLDSGNLVITRGSYSWQSFDYPSDTLLPGMKLGLNLTSGFTWNLRSWKDESDPSLGDFTYEHHIVGLPQGLILKGKNKIFRSGLQFWRWNGIKFGGSPPFSSPVYQPIFVSNREELYYMFESTDRSVLIRMTLNQTGKYSRYVLPKGGSQWAAMYTSPSVCEEYGKCGPNGICRIDRMPMCECVKGFVPRSQSQWDVLDWSSGCVRKAPLGCPKGEGFVTLRDLNLPDLSNFSLSKGMNLEQCREECLKNCSCTAFANSDFRTGGGGCLLWVGDLIDIREFSESSRNQDFYLRVPSSEVGKRKEGILPVGQEIAVKRLSKGSGQGLEEFKNEIILFSKLQHRNLVRLLGCCLEREERMLVYEYMPQKSLDCLIFARKFCADQSRRVLLSWQSFFEIAVGIAKGLLYLHQDSRLRIIHRDLKASNVLLDNELNPKISDFGIARIFGGDQIEGKTKRIIGTYGYMSPEYAIDGKFSVKSDVFSFGVLLIEIVSGKRNTRFHHPDHYHGLLGHAWLLWNERKAMELLDACLQDTCVESQVLRCIQVGLLCIQKLPKDRPTMSSIVFMLSSEGVTLPQPKQPGFFTERASIGTDMLAGQDLCSSENEATITVLEAR</sequence>
<dbReference type="CDD" id="cd00028">
    <property type="entry name" value="B_lectin"/>
    <property type="match status" value="2"/>
</dbReference>
<reference evidence="17" key="1">
    <citation type="submission" date="2022-12" db="EMBL/GenBank/DDBJ databases">
        <title>Draft genome assemblies for two species of Escallonia (Escalloniales).</title>
        <authorList>
            <person name="Chanderbali A."/>
            <person name="Dervinis C."/>
            <person name="Anghel I."/>
            <person name="Soltis D."/>
            <person name="Soltis P."/>
            <person name="Zapata F."/>
        </authorList>
    </citation>
    <scope>NUCLEOTIDE SEQUENCE</scope>
    <source>
        <strain evidence="17">UCBG92.1500</strain>
        <tissue evidence="17">Leaf</tissue>
    </source>
</reference>
<dbReference type="PROSITE" id="PS50011">
    <property type="entry name" value="PROTEIN_KINASE_DOM"/>
    <property type="match status" value="2"/>
</dbReference>
<name>A0AA88R0C2_9ASTE</name>
<dbReference type="PROSITE" id="PS50948">
    <property type="entry name" value="PAN"/>
    <property type="match status" value="2"/>
</dbReference>
<evidence type="ECO:0000256" key="10">
    <source>
        <dbReference type="ARBA" id="ARBA00047899"/>
    </source>
</evidence>
<evidence type="ECO:0000256" key="6">
    <source>
        <dbReference type="ARBA" id="ARBA00022989"/>
    </source>
</evidence>
<dbReference type="InterPro" id="IPR000858">
    <property type="entry name" value="S_locus_glycoprot_dom"/>
</dbReference>
<dbReference type="InterPro" id="IPR008271">
    <property type="entry name" value="Ser/Thr_kinase_AS"/>
</dbReference>
<dbReference type="Gene3D" id="3.30.200.20">
    <property type="entry name" value="Phosphorylase Kinase, domain 1"/>
    <property type="match status" value="2"/>
</dbReference>
<evidence type="ECO:0000256" key="11">
    <source>
        <dbReference type="ARBA" id="ARBA00048679"/>
    </source>
</evidence>
<dbReference type="EC" id="2.7.11.1" evidence="2"/>
<evidence type="ECO:0000256" key="9">
    <source>
        <dbReference type="ARBA" id="ARBA00023180"/>
    </source>
</evidence>
<dbReference type="Gene3D" id="1.10.510.10">
    <property type="entry name" value="Transferase(Phosphotransferase) domain 1"/>
    <property type="match status" value="2"/>
</dbReference>
<dbReference type="InterPro" id="IPR003609">
    <property type="entry name" value="Pan_app"/>
</dbReference>
<dbReference type="FunFam" id="2.90.10.10:FF:000001">
    <property type="entry name" value="G-type lectin S-receptor-like serine/threonine-protein kinase"/>
    <property type="match status" value="1"/>
</dbReference>
<comment type="subcellular location">
    <subcellularLocation>
        <location evidence="1">Membrane</location>
        <topology evidence="1">Single-pass membrane protein</topology>
    </subcellularLocation>
</comment>
<comment type="catalytic activity">
    <reaction evidence="11">
        <text>L-seryl-[protein] + ATP = O-phospho-L-seryl-[protein] + ADP + H(+)</text>
        <dbReference type="Rhea" id="RHEA:17989"/>
        <dbReference type="Rhea" id="RHEA-COMP:9863"/>
        <dbReference type="Rhea" id="RHEA-COMP:11604"/>
        <dbReference type="ChEBI" id="CHEBI:15378"/>
        <dbReference type="ChEBI" id="CHEBI:29999"/>
        <dbReference type="ChEBI" id="CHEBI:30616"/>
        <dbReference type="ChEBI" id="CHEBI:83421"/>
        <dbReference type="ChEBI" id="CHEBI:456216"/>
        <dbReference type="EC" id="2.7.11.1"/>
    </reaction>
</comment>
<dbReference type="PANTHER" id="PTHR32444">
    <property type="entry name" value="BULB-TYPE LECTIN DOMAIN-CONTAINING PROTEIN"/>
    <property type="match status" value="1"/>
</dbReference>
<dbReference type="Pfam" id="PF08276">
    <property type="entry name" value="PAN_2"/>
    <property type="match status" value="2"/>
</dbReference>
<feature type="domain" description="Bulb-type lectin" evidence="15">
    <location>
        <begin position="25"/>
        <end position="149"/>
    </location>
</feature>
<comment type="caution">
    <text evidence="17">The sequence shown here is derived from an EMBL/GenBank/DDBJ whole genome shotgun (WGS) entry which is preliminary data.</text>
</comment>
<keyword evidence="9" id="KW-0325">Glycoprotein</keyword>
<dbReference type="CDD" id="cd01098">
    <property type="entry name" value="PAN_AP_plant"/>
    <property type="match status" value="2"/>
</dbReference>
<feature type="domain" description="Apple" evidence="16">
    <location>
        <begin position="339"/>
        <end position="422"/>
    </location>
</feature>
<evidence type="ECO:0000256" key="7">
    <source>
        <dbReference type="ARBA" id="ARBA00023136"/>
    </source>
</evidence>
<dbReference type="SUPFAM" id="SSF56112">
    <property type="entry name" value="Protein kinase-like (PK-like)"/>
    <property type="match status" value="2"/>
</dbReference>
<dbReference type="GO" id="GO:0016020">
    <property type="term" value="C:membrane"/>
    <property type="evidence" value="ECO:0007669"/>
    <property type="project" value="UniProtKB-SubCell"/>
</dbReference>
<dbReference type="SMART" id="SM00473">
    <property type="entry name" value="PAN_AP"/>
    <property type="match status" value="2"/>
</dbReference>
<dbReference type="PROSITE" id="PS00108">
    <property type="entry name" value="PROTEIN_KINASE_ST"/>
    <property type="match status" value="2"/>
</dbReference>
<keyword evidence="3 12" id="KW-0812">Transmembrane</keyword>
<dbReference type="SMART" id="SM00108">
    <property type="entry name" value="B_lectin"/>
    <property type="match status" value="2"/>
</dbReference>
<evidence type="ECO:0000256" key="5">
    <source>
        <dbReference type="ARBA" id="ARBA00022741"/>
    </source>
</evidence>
<dbReference type="Pfam" id="PF01453">
    <property type="entry name" value="B_lectin"/>
    <property type="match status" value="2"/>
</dbReference>
<proteinExistence type="predicted"/>
<dbReference type="Proteomes" id="UP001187471">
    <property type="component" value="Unassembled WGS sequence"/>
</dbReference>
<evidence type="ECO:0000256" key="4">
    <source>
        <dbReference type="ARBA" id="ARBA00022729"/>
    </source>
</evidence>
<dbReference type="FunFam" id="1.10.510.10:FF:000060">
    <property type="entry name" value="G-type lectin S-receptor-like serine/threonine-protein kinase"/>
    <property type="match status" value="2"/>
</dbReference>
<keyword evidence="5" id="KW-0547">Nucleotide-binding</keyword>
<evidence type="ECO:0000256" key="3">
    <source>
        <dbReference type="ARBA" id="ARBA00022692"/>
    </source>
</evidence>
<dbReference type="Pfam" id="PF00954">
    <property type="entry name" value="S_locus_glycop"/>
    <property type="match status" value="2"/>
</dbReference>
<feature type="transmembrane region" description="Helical" evidence="12">
    <location>
        <begin position="857"/>
        <end position="876"/>
    </location>
</feature>
<feature type="domain" description="Apple" evidence="16">
    <location>
        <begin position="1225"/>
        <end position="1308"/>
    </location>
</feature>
<dbReference type="SUPFAM" id="SSF51110">
    <property type="entry name" value="alpha-D-mannose-specific plant lectins"/>
    <property type="match status" value="2"/>
</dbReference>
<dbReference type="Gene3D" id="2.90.10.10">
    <property type="entry name" value="Bulb-type lectin domain"/>
    <property type="match status" value="2"/>
</dbReference>
<evidence type="ECO:0000259" key="15">
    <source>
        <dbReference type="PROSITE" id="PS50927"/>
    </source>
</evidence>
<feature type="domain" description="Protein kinase" evidence="14">
    <location>
        <begin position="1301"/>
        <end position="1593"/>
    </location>
</feature>
<evidence type="ECO:0000259" key="14">
    <source>
        <dbReference type="PROSITE" id="PS50011"/>
    </source>
</evidence>
<keyword evidence="6 12" id="KW-1133">Transmembrane helix</keyword>
<feature type="domain" description="Protein kinase" evidence="14">
    <location>
        <begin position="447"/>
        <end position="753"/>
    </location>
</feature>
<dbReference type="Pfam" id="PF07714">
    <property type="entry name" value="PK_Tyr_Ser-Thr"/>
    <property type="match status" value="2"/>
</dbReference>
<dbReference type="InterPro" id="IPR000742">
    <property type="entry name" value="EGF"/>
</dbReference>
<evidence type="ECO:0000256" key="2">
    <source>
        <dbReference type="ARBA" id="ARBA00012513"/>
    </source>
</evidence>
<gene>
    <name evidence="17" type="ORF">RJ640_016222</name>
</gene>
<dbReference type="FunFam" id="3.30.200.20:FF:000910">
    <property type="entry name" value="Cysteine-rich receptor-like protein kinase 11"/>
    <property type="match status" value="2"/>
</dbReference>
<evidence type="ECO:0000256" key="1">
    <source>
        <dbReference type="ARBA" id="ARBA00004167"/>
    </source>
</evidence>
<feature type="chain" id="PRO_5041679292" description="non-specific serine/threonine protein kinase" evidence="13">
    <location>
        <begin position="25"/>
        <end position="1625"/>
    </location>
</feature>
<feature type="signal peptide" evidence="13">
    <location>
        <begin position="1"/>
        <end position="24"/>
    </location>
</feature>
<dbReference type="InterPro" id="IPR021820">
    <property type="entry name" value="S-locus_recpt_kinase_C"/>
</dbReference>
<protein>
    <recommendedName>
        <fullName evidence="2">non-specific serine/threonine protein kinase</fullName>
        <ecNumber evidence="2">2.7.11.1</ecNumber>
    </recommendedName>
</protein>
<dbReference type="FunFam" id="2.90.10.10:FF:000005">
    <property type="entry name" value="G-type lectin S-receptor-like serine/threonine-protein kinase"/>
    <property type="match status" value="1"/>
</dbReference>
<dbReference type="PROSITE" id="PS50927">
    <property type="entry name" value="BULB_LECTIN"/>
    <property type="match status" value="2"/>
</dbReference>
<evidence type="ECO:0000313" key="18">
    <source>
        <dbReference type="Proteomes" id="UP001187471"/>
    </source>
</evidence>
<evidence type="ECO:0000313" key="17">
    <source>
        <dbReference type="EMBL" id="KAK2968290.1"/>
    </source>
</evidence>
<dbReference type="SMART" id="SM00220">
    <property type="entry name" value="S_TKc"/>
    <property type="match status" value="2"/>
</dbReference>
<keyword evidence="4 13" id="KW-0732">Signal</keyword>
<dbReference type="InterPro" id="IPR001245">
    <property type="entry name" value="Ser-Thr/Tyr_kinase_cat_dom"/>
</dbReference>
<keyword evidence="7 12" id="KW-0472">Membrane</keyword>
<comment type="catalytic activity">
    <reaction evidence="10">
        <text>L-threonyl-[protein] + ATP = O-phospho-L-threonyl-[protein] + ADP + H(+)</text>
        <dbReference type="Rhea" id="RHEA:46608"/>
        <dbReference type="Rhea" id="RHEA-COMP:11060"/>
        <dbReference type="Rhea" id="RHEA-COMP:11605"/>
        <dbReference type="ChEBI" id="CHEBI:15378"/>
        <dbReference type="ChEBI" id="CHEBI:30013"/>
        <dbReference type="ChEBI" id="CHEBI:30616"/>
        <dbReference type="ChEBI" id="CHEBI:61977"/>
        <dbReference type="ChEBI" id="CHEBI:456216"/>
        <dbReference type="EC" id="2.7.11.1"/>
    </reaction>
</comment>
<feature type="domain" description="Bulb-type lectin" evidence="15">
    <location>
        <begin position="911"/>
        <end position="1035"/>
    </location>
</feature>
<dbReference type="Pfam" id="PF11883">
    <property type="entry name" value="DUF3403"/>
    <property type="match status" value="2"/>
</dbReference>
<evidence type="ECO:0000259" key="16">
    <source>
        <dbReference type="PROSITE" id="PS50948"/>
    </source>
</evidence>
<dbReference type="SMART" id="SM00181">
    <property type="entry name" value="EGF"/>
    <property type="match status" value="2"/>
</dbReference>
<dbReference type="InterPro" id="IPR000719">
    <property type="entry name" value="Prot_kinase_dom"/>
</dbReference>
<organism evidence="17 18">
    <name type="scientific">Escallonia rubra</name>
    <dbReference type="NCBI Taxonomy" id="112253"/>
    <lineage>
        <taxon>Eukaryota</taxon>
        <taxon>Viridiplantae</taxon>
        <taxon>Streptophyta</taxon>
        <taxon>Embryophyta</taxon>
        <taxon>Tracheophyta</taxon>
        <taxon>Spermatophyta</taxon>
        <taxon>Magnoliopsida</taxon>
        <taxon>eudicotyledons</taxon>
        <taxon>Gunneridae</taxon>
        <taxon>Pentapetalae</taxon>
        <taxon>asterids</taxon>
        <taxon>campanulids</taxon>
        <taxon>Escalloniales</taxon>
        <taxon>Escalloniaceae</taxon>
        <taxon>Escallonia</taxon>
    </lineage>
</organism>
<dbReference type="InterPro" id="IPR011009">
    <property type="entry name" value="Kinase-like_dom_sf"/>
</dbReference>
<dbReference type="GO" id="GO:0005524">
    <property type="term" value="F:ATP binding"/>
    <property type="evidence" value="ECO:0007669"/>
    <property type="project" value="InterPro"/>
</dbReference>
<dbReference type="GO" id="GO:0048544">
    <property type="term" value="P:recognition of pollen"/>
    <property type="evidence" value="ECO:0007669"/>
    <property type="project" value="InterPro"/>
</dbReference>
<dbReference type="PANTHER" id="PTHR32444:SF118">
    <property type="entry name" value="OS09G0551150 PROTEIN"/>
    <property type="match status" value="1"/>
</dbReference>